<evidence type="ECO:0000313" key="11">
    <source>
        <dbReference type="Proteomes" id="UP000053958"/>
    </source>
</evidence>
<keyword evidence="3 8" id="KW-0349">Heme</keyword>
<dbReference type="GeneID" id="25313954"/>
<sequence>MMSLHPAHLAIATVVLYFLYGHLRLSLARARVKKAHGCQPVPQYKQWENILGLQYFLERIKVAKENRILEEGLKRYEQYGNTYAVNVMGSTTYLTIEPENVKAVLSTNFQDYGLGSRLKILGPLLGRGIFTTDGAQWEHSRQLVRPTFKKTQLADLDVFETHVQHLIEAIPRNETVDLQPLFFRLTVDSVTEFLLGESVRSLGRRDVPESEDFGFQFDRAQDGLITRFRLGPLLWLYRDPKFFEACRFCREYVERFVARAIQRHRAGAPKESKVAYVFLDELVHETEDPVALRDELMNVLLAGRDTTASLLSNLFVMLAKHPHVWRRLREEVQTLGGQRPNYETLRGLTYLRYVVNESLRLHPVVPGNGREALRDTVLPVGGGPDGKSPVFVAKGSRVAYTVYAMHRRKDIFGEDADEFNPDRWETIRPGWAYLPFNGGPRVCPGQQYALTVVSYTVVRLLQTFEEIEDREPRPWNGKPHLTMCSLHGTKVCLR</sequence>
<dbReference type="OrthoDB" id="1470350at2759"/>
<feature type="binding site" description="axial binding residue" evidence="8">
    <location>
        <position position="443"/>
    </location>
    <ligand>
        <name>heme</name>
        <dbReference type="ChEBI" id="CHEBI:30413"/>
    </ligand>
    <ligandPart>
        <name>Fe</name>
        <dbReference type="ChEBI" id="CHEBI:18248"/>
    </ligandPart>
</feature>
<evidence type="ECO:0000256" key="5">
    <source>
        <dbReference type="ARBA" id="ARBA00023002"/>
    </source>
</evidence>
<evidence type="ECO:0000313" key="10">
    <source>
        <dbReference type="EMBL" id="KKA24363.1"/>
    </source>
</evidence>
<keyword evidence="11" id="KW-1185">Reference proteome</keyword>
<evidence type="ECO:0000256" key="3">
    <source>
        <dbReference type="ARBA" id="ARBA00022617"/>
    </source>
</evidence>
<dbReference type="PRINTS" id="PR00385">
    <property type="entry name" value="P450"/>
</dbReference>
<evidence type="ECO:0000256" key="6">
    <source>
        <dbReference type="ARBA" id="ARBA00023004"/>
    </source>
</evidence>
<dbReference type="InterPro" id="IPR017972">
    <property type="entry name" value="Cyt_P450_CS"/>
</dbReference>
<keyword evidence="5 9" id="KW-0560">Oxidoreductase</keyword>
<dbReference type="RefSeq" id="XP_013330975.1">
    <property type="nucleotide sequence ID" value="XM_013475521.1"/>
</dbReference>
<protein>
    <submittedName>
        <fullName evidence="10">Cytochrome P450 alkane hydroxylase</fullName>
    </submittedName>
</protein>
<evidence type="ECO:0000256" key="1">
    <source>
        <dbReference type="ARBA" id="ARBA00001971"/>
    </source>
</evidence>
<dbReference type="InterPro" id="IPR002974">
    <property type="entry name" value="Cyt_P450_E_CYP52_ascomycetes"/>
</dbReference>
<keyword evidence="4 8" id="KW-0479">Metal-binding</keyword>
<dbReference type="PANTHER" id="PTHR24287:SF1">
    <property type="entry name" value="P450, PUTATIVE (EUROFUNG)-RELATED"/>
    <property type="match status" value="1"/>
</dbReference>
<dbReference type="InterPro" id="IPR001128">
    <property type="entry name" value="Cyt_P450"/>
</dbReference>
<gene>
    <name evidence="10" type="ORF">T310_1603</name>
</gene>
<dbReference type="GO" id="GO:0020037">
    <property type="term" value="F:heme binding"/>
    <property type="evidence" value="ECO:0007669"/>
    <property type="project" value="InterPro"/>
</dbReference>
<dbReference type="EMBL" id="LASV01000064">
    <property type="protein sequence ID" value="KKA24363.1"/>
    <property type="molecule type" value="Genomic_DNA"/>
</dbReference>
<dbReference type="Proteomes" id="UP000053958">
    <property type="component" value="Unassembled WGS sequence"/>
</dbReference>
<dbReference type="PRINTS" id="PR01239">
    <property type="entry name" value="EP450IICYP52"/>
</dbReference>
<comment type="cofactor">
    <cofactor evidence="1 8">
        <name>heme</name>
        <dbReference type="ChEBI" id="CHEBI:30413"/>
    </cofactor>
</comment>
<accession>A0A0F4Z3B3</accession>
<dbReference type="PRINTS" id="PR00464">
    <property type="entry name" value="EP450II"/>
</dbReference>
<evidence type="ECO:0000256" key="2">
    <source>
        <dbReference type="ARBA" id="ARBA00010617"/>
    </source>
</evidence>
<dbReference type="CDD" id="cd11063">
    <property type="entry name" value="CYP52"/>
    <property type="match status" value="1"/>
</dbReference>
<organism evidence="10 11">
    <name type="scientific">Rasamsonia emersonii (strain ATCC 16479 / CBS 393.64 / IMI 116815)</name>
    <dbReference type="NCBI Taxonomy" id="1408163"/>
    <lineage>
        <taxon>Eukaryota</taxon>
        <taxon>Fungi</taxon>
        <taxon>Dikarya</taxon>
        <taxon>Ascomycota</taxon>
        <taxon>Pezizomycotina</taxon>
        <taxon>Eurotiomycetes</taxon>
        <taxon>Eurotiomycetidae</taxon>
        <taxon>Eurotiales</taxon>
        <taxon>Trichocomaceae</taxon>
        <taxon>Rasamsonia</taxon>
    </lineage>
</organism>
<evidence type="ECO:0000256" key="8">
    <source>
        <dbReference type="PIRSR" id="PIRSR602402-1"/>
    </source>
</evidence>
<dbReference type="GO" id="GO:0005506">
    <property type="term" value="F:iron ion binding"/>
    <property type="evidence" value="ECO:0007669"/>
    <property type="project" value="InterPro"/>
</dbReference>
<dbReference type="GO" id="GO:0016712">
    <property type="term" value="F:oxidoreductase activity, acting on paired donors, with incorporation or reduction of molecular oxygen, reduced flavin or flavoprotein as one donor, and incorporation of one atom of oxygen"/>
    <property type="evidence" value="ECO:0007669"/>
    <property type="project" value="InterPro"/>
</dbReference>
<dbReference type="InterPro" id="IPR002402">
    <property type="entry name" value="Cyt_P450_E_grp-II"/>
</dbReference>
<reference evidence="10 11" key="1">
    <citation type="submission" date="2015-04" db="EMBL/GenBank/DDBJ databases">
        <authorList>
            <person name="Heijne W.H."/>
            <person name="Fedorova N.D."/>
            <person name="Nierman W.C."/>
            <person name="Vollebregt A.W."/>
            <person name="Zhao Z."/>
            <person name="Wu L."/>
            <person name="Kumar M."/>
            <person name="Stam H."/>
            <person name="van den Berg M.A."/>
            <person name="Pel H.J."/>
        </authorList>
    </citation>
    <scope>NUCLEOTIDE SEQUENCE [LARGE SCALE GENOMIC DNA]</scope>
    <source>
        <strain evidence="10 11">CBS 393.64</strain>
    </source>
</reference>
<dbReference type="AlphaFoldDB" id="A0A0F4Z3B3"/>
<dbReference type="SUPFAM" id="SSF48264">
    <property type="entry name" value="Cytochrome P450"/>
    <property type="match status" value="1"/>
</dbReference>
<comment type="caution">
    <text evidence="10">The sequence shown here is derived from an EMBL/GenBank/DDBJ whole genome shotgun (WGS) entry which is preliminary data.</text>
</comment>
<keyword evidence="7 9" id="KW-0503">Monooxygenase</keyword>
<dbReference type="InterPro" id="IPR036396">
    <property type="entry name" value="Cyt_P450_sf"/>
</dbReference>
<dbReference type="PROSITE" id="PS00086">
    <property type="entry name" value="CYTOCHROME_P450"/>
    <property type="match status" value="1"/>
</dbReference>
<dbReference type="STRING" id="1408163.A0A0F4Z3B3"/>
<dbReference type="Gene3D" id="1.10.630.10">
    <property type="entry name" value="Cytochrome P450"/>
    <property type="match status" value="1"/>
</dbReference>
<keyword evidence="6 8" id="KW-0408">Iron</keyword>
<name>A0A0F4Z3B3_RASE3</name>
<dbReference type="PANTHER" id="PTHR24287">
    <property type="entry name" value="P450, PUTATIVE (EUROFUNG)-RELATED"/>
    <property type="match status" value="1"/>
</dbReference>
<proteinExistence type="inferred from homology"/>
<evidence type="ECO:0000256" key="4">
    <source>
        <dbReference type="ARBA" id="ARBA00022723"/>
    </source>
</evidence>
<dbReference type="Pfam" id="PF00067">
    <property type="entry name" value="p450"/>
    <property type="match status" value="1"/>
</dbReference>
<dbReference type="InterPro" id="IPR047146">
    <property type="entry name" value="Cyt_P450_E_CYP52_fungi"/>
</dbReference>
<evidence type="ECO:0000256" key="9">
    <source>
        <dbReference type="RuleBase" id="RU000461"/>
    </source>
</evidence>
<evidence type="ECO:0000256" key="7">
    <source>
        <dbReference type="ARBA" id="ARBA00023033"/>
    </source>
</evidence>
<comment type="similarity">
    <text evidence="2 9">Belongs to the cytochrome P450 family.</text>
</comment>